<evidence type="ECO:0000313" key="2">
    <source>
        <dbReference type="Proteomes" id="UP000186524"/>
    </source>
</evidence>
<organism evidence="1 2">
    <name type="scientific">Domibacillus mangrovi</name>
    <dbReference type="NCBI Taxonomy" id="1714354"/>
    <lineage>
        <taxon>Bacteria</taxon>
        <taxon>Bacillati</taxon>
        <taxon>Bacillota</taxon>
        <taxon>Bacilli</taxon>
        <taxon>Bacillales</taxon>
        <taxon>Bacillaceae</taxon>
        <taxon>Domibacillus</taxon>
    </lineage>
</organism>
<proteinExistence type="predicted"/>
<name>A0A1Q5P7N8_9BACI</name>
<sequence>MMDKHPYDTYYRNLLPALVSKVEEFKLFDYHTVSIQTLWHYLTKKKWEIVQEKPAVSKLVSDILSVKPGDYMSFTQVSAYKSPEWGTPLSDEEMTKLFEPRKNSV</sequence>
<dbReference type="EMBL" id="MRWQ01000001">
    <property type="protein sequence ID" value="OKL38203.1"/>
    <property type="molecule type" value="Genomic_DNA"/>
</dbReference>
<keyword evidence="2" id="KW-1185">Reference proteome</keyword>
<dbReference type="Proteomes" id="UP000186524">
    <property type="component" value="Unassembled WGS sequence"/>
</dbReference>
<evidence type="ECO:0000313" key="1">
    <source>
        <dbReference type="EMBL" id="OKL38203.1"/>
    </source>
</evidence>
<dbReference type="STRING" id="1714354.BLL40_01930"/>
<comment type="caution">
    <text evidence="1">The sequence shown here is derived from an EMBL/GenBank/DDBJ whole genome shotgun (WGS) entry which is preliminary data.</text>
</comment>
<protein>
    <submittedName>
        <fullName evidence="1">Competence protein ComN</fullName>
    </submittedName>
</protein>
<reference evidence="1 2" key="1">
    <citation type="submission" date="2016-12" db="EMBL/GenBank/DDBJ databases">
        <title>Domibacillus sp. SAOS 44 whole genome sequencing.</title>
        <authorList>
            <person name="Verma A."/>
            <person name="Krishnamurthi S."/>
        </authorList>
    </citation>
    <scope>NUCLEOTIDE SEQUENCE [LARGE SCALE GENOMIC DNA]</scope>
    <source>
        <strain evidence="1 2">SAOS 44</strain>
    </source>
</reference>
<gene>
    <name evidence="1" type="ORF">BLL40_01930</name>
</gene>
<accession>A0A1Q5P7N8</accession>
<dbReference type="InterPro" id="IPR025716">
    <property type="entry name" value="Post-transcriptional_regulator"/>
</dbReference>
<dbReference type="AlphaFoldDB" id="A0A1Q5P7N8"/>
<dbReference type="Pfam" id="PF13797">
    <property type="entry name" value="Post_transc_reg"/>
    <property type="match status" value="1"/>
</dbReference>